<comment type="catalytic activity">
    <reaction evidence="14">
        <text>ATP + H2O = ADP + phosphate + H(+)</text>
        <dbReference type="Rhea" id="RHEA:13065"/>
        <dbReference type="ChEBI" id="CHEBI:15377"/>
        <dbReference type="ChEBI" id="CHEBI:15378"/>
        <dbReference type="ChEBI" id="CHEBI:30616"/>
        <dbReference type="ChEBI" id="CHEBI:43474"/>
        <dbReference type="ChEBI" id="CHEBI:456216"/>
        <dbReference type="EC" id="5.6.2.4"/>
    </reaction>
</comment>
<dbReference type="PROSITE" id="PS51198">
    <property type="entry name" value="UVRD_HELICASE_ATP_BIND"/>
    <property type="match status" value="1"/>
</dbReference>
<name>A0A0W0V8Q8_9GAMM</name>
<feature type="domain" description="UvrD-like helicase C-terminal" evidence="18">
    <location>
        <begin position="496"/>
        <end position="757"/>
    </location>
</feature>
<evidence type="ECO:0000256" key="14">
    <source>
        <dbReference type="ARBA" id="ARBA00048988"/>
    </source>
</evidence>
<evidence type="ECO:0000256" key="11">
    <source>
        <dbReference type="ARBA" id="ARBA00034617"/>
    </source>
</evidence>
<evidence type="ECO:0000256" key="9">
    <source>
        <dbReference type="ARBA" id="ARBA00023204"/>
    </source>
</evidence>
<dbReference type="Gene3D" id="1.10.486.10">
    <property type="entry name" value="PCRA, domain 4"/>
    <property type="match status" value="1"/>
</dbReference>
<evidence type="ECO:0000256" key="12">
    <source>
        <dbReference type="ARBA" id="ARBA00034808"/>
    </source>
</evidence>
<dbReference type="GO" id="GO:0005829">
    <property type="term" value="C:cytosol"/>
    <property type="evidence" value="ECO:0007669"/>
    <property type="project" value="TreeGrafter"/>
</dbReference>
<dbReference type="InterPro" id="IPR011335">
    <property type="entry name" value="Restrct_endonuc-II-like"/>
</dbReference>
<evidence type="ECO:0000256" key="6">
    <source>
        <dbReference type="ARBA" id="ARBA00022839"/>
    </source>
</evidence>
<evidence type="ECO:0000256" key="10">
    <source>
        <dbReference type="ARBA" id="ARBA00023235"/>
    </source>
</evidence>
<evidence type="ECO:0000259" key="17">
    <source>
        <dbReference type="PROSITE" id="PS51198"/>
    </source>
</evidence>
<dbReference type="InterPro" id="IPR014016">
    <property type="entry name" value="UvrD-like_ATP-bd"/>
</dbReference>
<evidence type="ECO:0000256" key="13">
    <source>
        <dbReference type="ARBA" id="ARBA00034923"/>
    </source>
</evidence>
<dbReference type="SUPFAM" id="SSF52980">
    <property type="entry name" value="Restriction endonuclease-like"/>
    <property type="match status" value="1"/>
</dbReference>
<dbReference type="PATRIC" id="fig|454.4.peg.2374"/>
<evidence type="ECO:0000256" key="7">
    <source>
        <dbReference type="ARBA" id="ARBA00022840"/>
    </source>
</evidence>
<feature type="domain" description="UvrD-like helicase ATP-binding" evidence="17">
    <location>
        <begin position="1"/>
        <end position="484"/>
    </location>
</feature>
<dbReference type="InterPro" id="IPR038726">
    <property type="entry name" value="PDDEXK_AddAB-type"/>
</dbReference>
<dbReference type="RefSeq" id="WP_058502475.1">
    <property type="nucleotide sequence ID" value="NZ_CAAAJA010000006.1"/>
</dbReference>
<keyword evidence="7 15" id="KW-0067">ATP-binding</keyword>
<dbReference type="InterPro" id="IPR014017">
    <property type="entry name" value="DNA_helicase_UvrD-like_C"/>
</dbReference>
<keyword evidence="3" id="KW-0227">DNA damage</keyword>
<dbReference type="PROSITE" id="PS51217">
    <property type="entry name" value="UVRD_HELICASE_CTER"/>
    <property type="match status" value="1"/>
</dbReference>
<dbReference type="SUPFAM" id="SSF52540">
    <property type="entry name" value="P-loop containing nucleoside triphosphate hydrolases"/>
    <property type="match status" value="1"/>
</dbReference>
<feature type="compositionally biased region" description="Basic and acidic residues" evidence="16">
    <location>
        <begin position="1"/>
        <end position="12"/>
    </location>
</feature>
<sequence length="1072" mass="124688">MLSDSEQRHQATDPHQSFIVQAPAGSGKTEILSQRFLRLLANVTSPEQIIALTFTRKAANEMRERIILSLKQASENRKAITPHQEKTLSLAGKALEQSKKHRWQLLDQPSRLKIMTIDALCQSIAHAMPLQDRQLAFASISDKANKHYITAAQNCIQFAIDHQEYQQDLKNLLLHLDNRQDKLIELFSRLLNARDQWLTLLYEGQEQNKALYEQAIAFIEQHELDRFKQSLPRELAEELVYQSRQMATIENDPESVRYSLRDWNDFTESTAETAKALSALLLTSDNKFRQSFDYRVGLRKNSCPKDYPQIKAASKILLQRLSECPEFLDALLKVKDLPPPHYDENQWEILNALFKLLPLLVGHLHLVFTEHNEVDFTQISQQALSALGTEEQPTDLALYLDHAIHHLLIDEFQDTSILQFQLLSQLVQGWQVEEGKTLFVVGDPMQSIYRFRQAEVGLFLKAQLYGIGPVRLTLIQLQCNFRSTENIVHWVNQQFPAIFPSAFDVESGAVSFHHSIPVLEEREDSKIEAWQFADKIQETQTLVHLIQTQLQQYPQEDIAILVRSRSQLRDLIALLRAEKIPYQGIEIDLLSQLPHIQDLWSLTKALLMPANRLAWLAVLRSPYGGLSLSDLHLLATIEPRQSLYLTLSKPEKLNLLSEEGRIRARFIYHILHQALCTRHQLLLSDWIYQTHQQLHGERILTRSEQNDLEQFCLLLDRLEQDGQLSDFHFFEMELANLYSKQVRPAKLQVMTIHKAKGLEFDTVILPSLSSSPKASEKPLLRWLKLPRENEANLLLLSPIKAMHEDKCELYDYLGKLEAEKNHYELQRLLYVAVTRAKKALFLFDHKSKAPKDSFRYLLKKVTFKEFENDKEYSEPASSLPLIYQLPLDFYQFPLVRKKINHSHHSSVFARNDAHLVGVIAHQLLQWICDNHPSSCADIPWNYARHELRQLGFHEDHQSILLKRLEQWLQKLFLCPTGQWIIKPHQDEHNEYALLIQKEGQIHTRIIDRLFIDKNCLWIIDFKTGADNEMSQAAHRQQINEYAQIMATRTEQKIRCGLYYLANNHWDSWDYQS</sequence>
<evidence type="ECO:0000259" key="18">
    <source>
        <dbReference type="PROSITE" id="PS51217"/>
    </source>
</evidence>
<keyword evidence="20" id="KW-1185">Reference proteome</keyword>
<dbReference type="PANTHER" id="PTHR11070">
    <property type="entry name" value="UVRD / RECB / PCRA DNA HELICASE FAMILY MEMBER"/>
    <property type="match status" value="1"/>
</dbReference>
<dbReference type="EMBL" id="LNYH01000126">
    <property type="protein sequence ID" value="KTD16025.1"/>
    <property type="molecule type" value="Genomic_DNA"/>
</dbReference>
<evidence type="ECO:0000256" key="2">
    <source>
        <dbReference type="ARBA" id="ARBA00022741"/>
    </source>
</evidence>
<evidence type="ECO:0000256" key="4">
    <source>
        <dbReference type="ARBA" id="ARBA00022801"/>
    </source>
</evidence>
<proteinExistence type="predicted"/>
<evidence type="ECO:0000256" key="1">
    <source>
        <dbReference type="ARBA" id="ARBA00022722"/>
    </source>
</evidence>
<accession>A0A0W0V8Q8</accession>
<reference evidence="19 20" key="1">
    <citation type="submission" date="2015-11" db="EMBL/GenBank/DDBJ databases">
        <title>Genomic analysis of 38 Legionella species identifies large and diverse effector repertoires.</title>
        <authorList>
            <person name="Burstein D."/>
            <person name="Amaro F."/>
            <person name="Zusman T."/>
            <person name="Lifshitz Z."/>
            <person name="Cohen O."/>
            <person name="Gilbert J.A."/>
            <person name="Pupko T."/>
            <person name="Shuman H.A."/>
            <person name="Segal G."/>
        </authorList>
    </citation>
    <scope>NUCLEOTIDE SEQUENCE [LARGE SCALE GENOMIC DNA]</scope>
    <source>
        <strain evidence="19 20">Bercovier 4</strain>
    </source>
</reference>
<gene>
    <name evidence="19" type="ORF">Lisr_2172</name>
</gene>
<dbReference type="Gene3D" id="3.40.50.300">
    <property type="entry name" value="P-loop containing nucleotide triphosphate hydrolases"/>
    <property type="match status" value="3"/>
</dbReference>
<evidence type="ECO:0000256" key="16">
    <source>
        <dbReference type="SAM" id="MobiDB-lite"/>
    </source>
</evidence>
<dbReference type="Gene3D" id="3.90.320.10">
    <property type="match status" value="1"/>
</dbReference>
<feature type="region of interest" description="Disordered" evidence="16">
    <location>
        <begin position="1"/>
        <end position="22"/>
    </location>
</feature>
<dbReference type="Pfam" id="PF12705">
    <property type="entry name" value="PDDEXK_1"/>
    <property type="match status" value="1"/>
</dbReference>
<evidence type="ECO:0000256" key="15">
    <source>
        <dbReference type="PROSITE-ProRule" id="PRU00560"/>
    </source>
</evidence>
<dbReference type="GO" id="GO:0033202">
    <property type="term" value="C:DNA helicase complex"/>
    <property type="evidence" value="ECO:0007669"/>
    <property type="project" value="TreeGrafter"/>
</dbReference>
<dbReference type="Pfam" id="PF13361">
    <property type="entry name" value="UvrD_C"/>
    <property type="match status" value="1"/>
</dbReference>
<dbReference type="InterPro" id="IPR011604">
    <property type="entry name" value="PDDEXK-like_dom_sf"/>
</dbReference>
<keyword evidence="6" id="KW-0269">Exonuclease</keyword>
<dbReference type="PANTHER" id="PTHR11070:SF2">
    <property type="entry name" value="ATP-DEPENDENT DNA HELICASE SRS2"/>
    <property type="match status" value="1"/>
</dbReference>
<dbReference type="InterPro" id="IPR027417">
    <property type="entry name" value="P-loop_NTPase"/>
</dbReference>
<evidence type="ECO:0000313" key="20">
    <source>
        <dbReference type="Proteomes" id="UP000054761"/>
    </source>
</evidence>
<dbReference type="GO" id="GO:0043138">
    <property type="term" value="F:3'-5' DNA helicase activity"/>
    <property type="evidence" value="ECO:0007669"/>
    <property type="project" value="UniProtKB-EC"/>
</dbReference>
<dbReference type="EC" id="5.6.2.4" evidence="12"/>
<keyword evidence="8" id="KW-0238">DNA-binding</keyword>
<dbReference type="GO" id="GO:0000725">
    <property type="term" value="P:recombinational repair"/>
    <property type="evidence" value="ECO:0007669"/>
    <property type="project" value="TreeGrafter"/>
</dbReference>
<dbReference type="Pfam" id="PF00580">
    <property type="entry name" value="UvrD-helicase"/>
    <property type="match status" value="1"/>
</dbReference>
<comment type="caution">
    <text evidence="19">The sequence shown here is derived from an EMBL/GenBank/DDBJ whole genome shotgun (WGS) entry which is preliminary data.</text>
</comment>
<dbReference type="GO" id="GO:0005524">
    <property type="term" value="F:ATP binding"/>
    <property type="evidence" value="ECO:0007669"/>
    <property type="project" value="UniProtKB-UniRule"/>
</dbReference>
<organism evidence="19 20">
    <name type="scientific">Legionella israelensis</name>
    <dbReference type="NCBI Taxonomy" id="454"/>
    <lineage>
        <taxon>Bacteria</taxon>
        <taxon>Pseudomonadati</taxon>
        <taxon>Pseudomonadota</taxon>
        <taxon>Gammaproteobacteria</taxon>
        <taxon>Legionellales</taxon>
        <taxon>Legionellaceae</taxon>
        <taxon>Legionella</taxon>
    </lineage>
</organism>
<evidence type="ECO:0000256" key="8">
    <source>
        <dbReference type="ARBA" id="ARBA00023125"/>
    </source>
</evidence>
<dbReference type="OrthoDB" id="9810135at2"/>
<protein>
    <recommendedName>
        <fullName evidence="12">DNA 3'-5' helicase</fullName>
        <ecNumber evidence="12">5.6.2.4</ecNumber>
    </recommendedName>
    <alternativeName>
        <fullName evidence="13">DNA 3'-5' helicase II</fullName>
    </alternativeName>
</protein>
<keyword evidence="1" id="KW-0540">Nuclease</keyword>
<evidence type="ECO:0000256" key="3">
    <source>
        <dbReference type="ARBA" id="ARBA00022763"/>
    </source>
</evidence>
<keyword evidence="5 15" id="KW-0347">Helicase</keyword>
<keyword evidence="10" id="KW-0413">Isomerase</keyword>
<dbReference type="GO" id="GO:0003677">
    <property type="term" value="F:DNA binding"/>
    <property type="evidence" value="ECO:0007669"/>
    <property type="project" value="UniProtKB-KW"/>
</dbReference>
<feature type="binding site" evidence="15">
    <location>
        <begin position="22"/>
        <end position="29"/>
    </location>
    <ligand>
        <name>ATP</name>
        <dbReference type="ChEBI" id="CHEBI:30616"/>
    </ligand>
</feature>
<keyword evidence="9" id="KW-0234">DNA repair</keyword>
<dbReference type="STRING" id="454.Lisr_2172"/>
<evidence type="ECO:0000256" key="5">
    <source>
        <dbReference type="ARBA" id="ARBA00022806"/>
    </source>
</evidence>
<dbReference type="GO" id="GO:0004527">
    <property type="term" value="F:exonuclease activity"/>
    <property type="evidence" value="ECO:0007669"/>
    <property type="project" value="UniProtKB-KW"/>
</dbReference>
<keyword evidence="2 15" id="KW-0547">Nucleotide-binding</keyword>
<evidence type="ECO:0000313" key="19">
    <source>
        <dbReference type="EMBL" id="KTD16025.1"/>
    </source>
</evidence>
<dbReference type="Proteomes" id="UP000054761">
    <property type="component" value="Unassembled WGS sequence"/>
</dbReference>
<comment type="catalytic activity">
    <reaction evidence="11">
        <text>Couples ATP hydrolysis with the unwinding of duplex DNA by translocating in the 3'-5' direction.</text>
        <dbReference type="EC" id="5.6.2.4"/>
    </reaction>
</comment>
<dbReference type="InterPro" id="IPR000212">
    <property type="entry name" value="DNA_helicase_UvrD/REP"/>
</dbReference>
<keyword evidence="4 15" id="KW-0378">Hydrolase</keyword>
<dbReference type="AlphaFoldDB" id="A0A0W0V8Q8"/>